<name>A0A5D3YLH9_9BACT</name>
<proteinExistence type="predicted"/>
<dbReference type="EMBL" id="VNHY01000003">
    <property type="protein sequence ID" value="TYP92748.1"/>
    <property type="molecule type" value="Genomic_DNA"/>
</dbReference>
<evidence type="ECO:0000313" key="1">
    <source>
        <dbReference type="EMBL" id="TYP92748.1"/>
    </source>
</evidence>
<protein>
    <submittedName>
        <fullName evidence="1">Uncharacterized protein</fullName>
    </submittedName>
</protein>
<gene>
    <name evidence="1" type="ORF">LX73_2113</name>
</gene>
<dbReference type="AlphaFoldDB" id="A0A5D3YLH9"/>
<sequence>MFELGLILALLLILSAFKFPAEKQEALII</sequence>
<evidence type="ECO:0000313" key="2">
    <source>
        <dbReference type="Proteomes" id="UP000324595"/>
    </source>
</evidence>
<comment type="caution">
    <text evidence="1">The sequence shown here is derived from an EMBL/GenBank/DDBJ whole genome shotgun (WGS) entry which is preliminary data.</text>
</comment>
<keyword evidence="2" id="KW-1185">Reference proteome</keyword>
<reference evidence="1 2" key="1">
    <citation type="submission" date="2019-07" db="EMBL/GenBank/DDBJ databases">
        <title>Genomic Encyclopedia of Archaeal and Bacterial Type Strains, Phase II (KMG-II): from individual species to whole genera.</title>
        <authorList>
            <person name="Goeker M."/>
        </authorList>
    </citation>
    <scope>NUCLEOTIDE SEQUENCE [LARGE SCALE GENOMIC DNA]</scope>
    <source>
        <strain evidence="1 2">DSM 21935</strain>
    </source>
</reference>
<organism evidence="1 2">
    <name type="scientific">Fodinibius salinus</name>
    <dbReference type="NCBI Taxonomy" id="860790"/>
    <lineage>
        <taxon>Bacteria</taxon>
        <taxon>Pseudomonadati</taxon>
        <taxon>Balneolota</taxon>
        <taxon>Balneolia</taxon>
        <taxon>Balneolales</taxon>
        <taxon>Balneolaceae</taxon>
        <taxon>Fodinibius</taxon>
    </lineage>
</organism>
<dbReference type="Proteomes" id="UP000324595">
    <property type="component" value="Unassembled WGS sequence"/>
</dbReference>
<accession>A0A5D3YLH9</accession>